<keyword evidence="2" id="KW-0853">WD repeat</keyword>
<proteinExistence type="inferred from homology"/>
<dbReference type="InterPro" id="IPR001680">
    <property type="entry name" value="WD40_rpt"/>
</dbReference>
<feature type="domain" description="MIOS-like alpha-solenoid" evidence="5">
    <location>
        <begin position="400"/>
        <end position="614"/>
    </location>
</feature>
<feature type="domain" description="GATOR2 complex protein MIO zinc-ribbon like" evidence="4">
    <location>
        <begin position="653"/>
        <end position="758"/>
    </location>
</feature>
<dbReference type="RefSeq" id="XP_006821083.1">
    <property type="nucleotide sequence ID" value="XM_006821020.1"/>
</dbReference>
<dbReference type="Proteomes" id="UP000694865">
    <property type="component" value="Unplaced"/>
</dbReference>
<comment type="similarity">
    <text evidence="1">Belongs to the WD repeat mio family.</text>
</comment>
<evidence type="ECO:0000256" key="2">
    <source>
        <dbReference type="ARBA" id="ARBA00022574"/>
    </source>
</evidence>
<protein>
    <submittedName>
        <fullName evidence="7">WD repeat-containing protein mio-like</fullName>
    </submittedName>
</protein>
<dbReference type="SUPFAM" id="SSF50978">
    <property type="entry name" value="WD40 repeat-like"/>
    <property type="match status" value="1"/>
</dbReference>
<dbReference type="Pfam" id="PF17034">
    <property type="entry name" value="zinc_ribbon_16"/>
    <property type="match status" value="1"/>
</dbReference>
<gene>
    <name evidence="7" type="primary">LOC100373079</name>
</gene>
<dbReference type="GeneID" id="100373079"/>
<dbReference type="SMART" id="SM00320">
    <property type="entry name" value="WD40"/>
    <property type="match status" value="3"/>
</dbReference>
<dbReference type="InterPro" id="IPR037593">
    <property type="entry name" value="MIOS/Sea4"/>
</dbReference>
<sequence>MAASTRFDISWSPINPDKFLTFGVDISLYRVENITEDKVSKSQGQAISDGKCANLIAVNNDHQYNMKCVSWYPKPEPDNLLAIGLNHGKVILTSFGQESDPQGLIGKVFVPKHARTCHTLSWNPIDSNFLAAAFGEKSRYDPSILIWDINAKPAVELSSTPERTRTFPTNIDSSSSVTKPVAEFGASETTMSLAWSYHEQQTLIAGMNNKHLRLYDLRDSTRPVKATVTKAVYGITPDPHTNNRLASYCDGQVSIWDLRNFDKPIITLSSEKHNNTCISKLSWCPTRLGLLAVLPKDNPIIKLYDIQHATFSGDDVEPTIIERTVQPYGNHSVSSFAWHPTHENRMLTITPGATIKDITVFERIALAWSPHTSVTWSCGKKLLHISSISDDLENDISAKMKCRASHGYGLHADILANLENVNDFDSVTILRQFTQVTNLKEDSKVKLSGKTAMKLPGVKSIVKGETNSSGVCIRSNQTLVEWDGLDWTLESTMYTSEARTRILHLCGWRFDRDDKSIMEFLAELEEDGEYERAAAVSLFNLKLKQTIQTLNRGKSGADLNLTVVAMALSGYTDDKNTLWREMCSALCKELKNPYLRAMFSFLISDSDNYDSVLKLCLSDINVLEVFLTIAKFDVCRSQCDPSSRPSQQVFISCNFCGKSIASNMLTGSSRSRVMTSFGGGIANKSKISSCPSCRKPLPRCAICLMNMGTPATPPPTNTTKEEIEELTSDTKRSQFNNWFTWCQTCRHGGHATHMTSWFR</sequence>
<accession>A0ABM0MM42</accession>
<dbReference type="InterPro" id="IPR036322">
    <property type="entry name" value="WD40_repeat_dom_sf"/>
</dbReference>
<reference evidence="7" key="1">
    <citation type="submission" date="2025-08" db="UniProtKB">
        <authorList>
            <consortium name="RefSeq"/>
        </authorList>
    </citation>
    <scope>IDENTIFICATION</scope>
    <source>
        <tissue evidence="7">Testes</tissue>
    </source>
</reference>
<dbReference type="Pfam" id="PF21719">
    <property type="entry name" value="MIOS_a-sol"/>
    <property type="match status" value="1"/>
</dbReference>
<evidence type="ECO:0000259" key="4">
    <source>
        <dbReference type="Pfam" id="PF17034"/>
    </source>
</evidence>
<organism evidence="6 7">
    <name type="scientific">Saccoglossus kowalevskii</name>
    <name type="common">Acorn worm</name>
    <dbReference type="NCBI Taxonomy" id="10224"/>
    <lineage>
        <taxon>Eukaryota</taxon>
        <taxon>Metazoa</taxon>
        <taxon>Hemichordata</taxon>
        <taxon>Enteropneusta</taxon>
        <taxon>Harrimaniidae</taxon>
        <taxon>Saccoglossus</taxon>
    </lineage>
</organism>
<evidence type="ECO:0000259" key="5">
    <source>
        <dbReference type="Pfam" id="PF21719"/>
    </source>
</evidence>
<dbReference type="PANTHER" id="PTHR16453">
    <property type="entry name" value="WD40 DOMAIN-CONTAINING PROTEIN MIO FAMILY MEMBER"/>
    <property type="match status" value="1"/>
</dbReference>
<dbReference type="InterPro" id="IPR031488">
    <property type="entry name" value="Zn_ribbon_mio"/>
</dbReference>
<keyword evidence="6" id="KW-1185">Reference proteome</keyword>
<evidence type="ECO:0000313" key="7">
    <source>
        <dbReference type="RefSeq" id="XP_006821083.1"/>
    </source>
</evidence>
<dbReference type="Pfam" id="PF21720">
    <property type="entry name" value="MIOS_WD40"/>
    <property type="match status" value="1"/>
</dbReference>
<dbReference type="InterPro" id="IPR049092">
    <property type="entry name" value="MIOS_a-sol"/>
</dbReference>
<evidence type="ECO:0000256" key="3">
    <source>
        <dbReference type="ARBA" id="ARBA00022737"/>
    </source>
</evidence>
<dbReference type="Gene3D" id="2.130.10.10">
    <property type="entry name" value="YVTN repeat-like/Quinoprotein amine dehydrogenase"/>
    <property type="match status" value="1"/>
</dbReference>
<dbReference type="InterPro" id="IPR015943">
    <property type="entry name" value="WD40/YVTN_repeat-like_dom_sf"/>
</dbReference>
<dbReference type="CDD" id="cd16691">
    <property type="entry name" value="mRING-H2-C3H3C2_Mio"/>
    <property type="match status" value="1"/>
</dbReference>
<dbReference type="PANTHER" id="PTHR16453:SF9">
    <property type="entry name" value="GATOR COMPLEX PROTEIN MIOS"/>
    <property type="match status" value="1"/>
</dbReference>
<keyword evidence="3" id="KW-0677">Repeat</keyword>
<evidence type="ECO:0000313" key="6">
    <source>
        <dbReference type="Proteomes" id="UP000694865"/>
    </source>
</evidence>
<name>A0ABM0MM42_SACKO</name>
<evidence type="ECO:0000256" key="1">
    <source>
        <dbReference type="ARBA" id="ARBA00009713"/>
    </source>
</evidence>